<protein>
    <submittedName>
        <fullName evidence="1">Uncharacterized protein</fullName>
    </submittedName>
</protein>
<organism evidence="1 2">
    <name type="scientific">Bacillus thermozeamaize</name>
    <dbReference type="NCBI Taxonomy" id="230954"/>
    <lineage>
        <taxon>Bacteria</taxon>
        <taxon>Bacillati</taxon>
        <taxon>Bacillota</taxon>
        <taxon>Bacilli</taxon>
        <taxon>Bacillales</taxon>
        <taxon>Bacillaceae</taxon>
        <taxon>Bacillus</taxon>
    </lineage>
</organism>
<dbReference type="Proteomes" id="UP000196475">
    <property type="component" value="Unassembled WGS sequence"/>
</dbReference>
<proteinExistence type="predicted"/>
<name>A0A1Y3PRJ0_9BACI</name>
<gene>
    <name evidence="1" type="ORF">BAA01_00795</name>
</gene>
<reference evidence="2" key="1">
    <citation type="submission" date="2016-06" db="EMBL/GenBank/DDBJ databases">
        <authorList>
            <person name="Nascimento L."/>
            <person name="Pereira R.V."/>
            <person name="Martins L.F."/>
            <person name="Quaggio R.B."/>
            <person name="Silva A.M."/>
            <person name="Setubal J.C."/>
        </authorList>
    </citation>
    <scope>NUCLEOTIDE SEQUENCE [LARGE SCALE GENOMIC DNA]</scope>
</reference>
<evidence type="ECO:0000313" key="2">
    <source>
        <dbReference type="Proteomes" id="UP000196475"/>
    </source>
</evidence>
<dbReference type="AlphaFoldDB" id="A0A1Y3PRJ0"/>
<dbReference type="EMBL" id="LZRT01000083">
    <property type="protein sequence ID" value="OUM86929.1"/>
    <property type="molecule type" value="Genomic_DNA"/>
</dbReference>
<accession>A0A1Y3PRJ0</accession>
<comment type="caution">
    <text evidence="1">The sequence shown here is derived from an EMBL/GenBank/DDBJ whole genome shotgun (WGS) entry which is preliminary data.</text>
</comment>
<sequence>MAGFFSSNTILPKNRSPFYVFKRVLLSKFRFNIFDFIETVEGIGIGTHVADSFIKARQELAKLFHIQELHDEWSLQENQKYEYNLDLLQDGIARIKQRQPILYEYIKSFVPLLILLNSWGKDHIYSKFRCNEESVFFVSSTELKNRLGDLYERSTITRAINMFALIGFLTKIPHTELSDELWEIAKGIHGGRKGHKLINFYQIPRYTDNILTEAEQVVTNLLQHGMSNVGKITKEKIETFFGKEYALRVFPPTRIIEDPPTTDHFEDIPF</sequence>
<evidence type="ECO:0000313" key="1">
    <source>
        <dbReference type="EMBL" id="OUM86929.1"/>
    </source>
</evidence>